<comment type="cofactor">
    <cofactor evidence="1 8">
        <name>Mg(2+)</name>
        <dbReference type="ChEBI" id="CHEBI:18420"/>
    </cofactor>
</comment>
<dbReference type="NCBIfam" id="NF010675">
    <property type="entry name" value="PRK14072.1"/>
    <property type="match status" value="1"/>
</dbReference>
<comment type="activity regulation">
    <text evidence="8">Non-allosteric.</text>
</comment>
<feature type="binding site" evidence="8">
    <location>
        <begin position="186"/>
        <end position="188"/>
    </location>
    <ligand>
        <name>substrate</name>
    </ligand>
</feature>
<evidence type="ECO:0000256" key="6">
    <source>
        <dbReference type="ARBA" id="ARBA00022842"/>
    </source>
</evidence>
<comment type="subunit">
    <text evidence="8">Homodimer.</text>
</comment>
<dbReference type="GO" id="GO:0046872">
    <property type="term" value="F:metal ion binding"/>
    <property type="evidence" value="ECO:0007669"/>
    <property type="project" value="UniProtKB-KW"/>
</dbReference>
<dbReference type="InterPro" id="IPR022953">
    <property type="entry name" value="ATP_PFK"/>
</dbReference>
<dbReference type="InterPro" id="IPR011404">
    <property type="entry name" value="PPi-PFK"/>
</dbReference>
<evidence type="ECO:0000256" key="4">
    <source>
        <dbReference type="ARBA" id="ARBA00022723"/>
    </source>
</evidence>
<evidence type="ECO:0000256" key="3">
    <source>
        <dbReference type="ARBA" id="ARBA00022679"/>
    </source>
</evidence>
<dbReference type="UniPathway" id="UPA00109">
    <property type="reaction ID" value="UER00182"/>
</dbReference>
<comment type="caution">
    <text evidence="10">The sequence shown here is derived from an EMBL/GenBank/DDBJ whole genome shotgun (WGS) entry which is preliminary data.</text>
</comment>
<dbReference type="EMBL" id="WFLN01000004">
    <property type="protein sequence ID" value="KAB8033193.1"/>
    <property type="molecule type" value="Genomic_DNA"/>
</dbReference>
<feature type="binding site" evidence="8">
    <location>
        <position position="250"/>
    </location>
    <ligand>
        <name>substrate</name>
    </ligand>
</feature>
<name>A0A833JGV5_9BACT</name>
<comment type="similarity">
    <text evidence="8">Belongs to the phosphofructokinase type A (PFKA) family. PPi-dependent PFK group II subfamily. Clade 'B2' sub-subfamily.</text>
</comment>
<dbReference type="Proteomes" id="UP000442694">
    <property type="component" value="Unassembled WGS sequence"/>
</dbReference>
<dbReference type="Gene3D" id="3.40.50.450">
    <property type="match status" value="1"/>
</dbReference>
<reference evidence="10 11" key="1">
    <citation type="submission" date="2019-10" db="EMBL/GenBank/DDBJ databases">
        <title>New genus of Silvanigrellaceae.</title>
        <authorList>
            <person name="Pitt A."/>
            <person name="Hahn M.W."/>
        </authorList>
    </citation>
    <scope>NUCLEOTIDE SEQUENCE [LARGE SCALE GENOMIC DNA]</scope>
    <source>
        <strain evidence="10 11">33A1-SZDP</strain>
    </source>
</reference>
<feature type="site" description="Important for catalytic activity and substrate specificity; stabilizes the transition state when the phosphoryl donor is PPi; prevents ATP from binding by mimicking the alpha-phosphate group of ATP" evidence="8">
    <location>
        <position position="114"/>
    </location>
</feature>
<dbReference type="InterPro" id="IPR050929">
    <property type="entry name" value="PFKA"/>
</dbReference>
<feature type="site" description="Important for catalytic activity; stabilizes the transition state when the phosphoryl donor is PPi" evidence="8">
    <location>
        <position position="140"/>
    </location>
</feature>
<evidence type="ECO:0000256" key="1">
    <source>
        <dbReference type="ARBA" id="ARBA00001946"/>
    </source>
</evidence>
<dbReference type="GO" id="GO:0006002">
    <property type="term" value="P:fructose 6-phosphate metabolic process"/>
    <property type="evidence" value="ECO:0007669"/>
    <property type="project" value="InterPro"/>
</dbReference>
<feature type="binding site" evidence="8">
    <location>
        <position position="17"/>
    </location>
    <ligand>
        <name>diphosphate</name>
        <dbReference type="ChEBI" id="CHEBI:33019"/>
    </ligand>
</feature>
<dbReference type="GO" id="GO:0047334">
    <property type="term" value="F:diphosphate-fructose-6-phosphate 1-phosphotransferase activity"/>
    <property type="evidence" value="ECO:0007669"/>
    <property type="project" value="UniProtKB-EC"/>
</dbReference>
<keyword evidence="8" id="KW-0324">Glycolysis</keyword>
<evidence type="ECO:0000256" key="7">
    <source>
        <dbReference type="ARBA" id="ARBA00048072"/>
    </source>
</evidence>
<dbReference type="Pfam" id="PF00365">
    <property type="entry name" value="PFK"/>
    <property type="match status" value="1"/>
</dbReference>
<sequence>MNSMTLKGNALIIQSGGPTAVINQSLTGIMTASRDYPDEIHKVYGAYHGLHGVLYENFLDLSAEENRIWQNIAVSPGAALGSARIKPRHSDLDRIFEVFSAHDIKFVFYNGGNDSAEAAQLIREEANKRNYAVRILHVPKTIDNDLMVTDHCPGYGSVAKVVSHIIAGDDLDNRSFFNSVKINVVMGRHAGWIAAATAIAKKGHIDIEDDDEVGPHLIYLPEVEFNEKKFLSDVQKTYNRIGRATIVVAEGIADQLGEERFAGEVDEFGNALLSSSGKLGDYLSNLIKKNLVYNTAFGKLRCRADTLGYLQRSLAGMASQTDQVDAFLVGSMAVHYMMKGESDKMVTLVRVPGENYKCETSLCDLKLVSQKTKLMPKSMINKDENGVTEEFFQYVLPLAGSVPELKALKAPHIKKKLFDYVRPEN</sequence>
<feature type="binding site" evidence="8">
    <location>
        <position position="113"/>
    </location>
    <ligand>
        <name>Mg(2+)</name>
        <dbReference type="ChEBI" id="CHEBI:18420"/>
        <note>catalytic</note>
    </ligand>
</feature>
<feature type="binding site" evidence="8">
    <location>
        <begin position="141"/>
        <end position="143"/>
    </location>
    <ligand>
        <name>substrate</name>
    </ligand>
</feature>
<evidence type="ECO:0000256" key="8">
    <source>
        <dbReference type="HAMAP-Rule" id="MF_01978"/>
    </source>
</evidence>
<keyword evidence="6 8" id="KW-0460">Magnesium</keyword>
<gene>
    <name evidence="8" type="primary">pfp</name>
    <name evidence="10" type="ORF">GCL57_00415</name>
</gene>
<proteinExistence type="inferred from homology"/>
<organism evidence="10 11">
    <name type="scientific">Fluviispira multicolorata</name>
    <dbReference type="NCBI Taxonomy" id="2654512"/>
    <lineage>
        <taxon>Bacteria</taxon>
        <taxon>Pseudomonadati</taxon>
        <taxon>Bdellovibrionota</taxon>
        <taxon>Oligoflexia</taxon>
        <taxon>Silvanigrellales</taxon>
        <taxon>Silvanigrellaceae</taxon>
        <taxon>Fluviispira</taxon>
    </lineage>
</organism>
<dbReference type="GO" id="GO:0003872">
    <property type="term" value="F:6-phosphofructokinase activity"/>
    <property type="evidence" value="ECO:0007669"/>
    <property type="project" value="UniProtKB-UniRule"/>
</dbReference>
<accession>A0A833JGV5</accession>
<dbReference type="AlphaFoldDB" id="A0A833JGV5"/>
<dbReference type="GO" id="GO:0005737">
    <property type="term" value="C:cytoplasm"/>
    <property type="evidence" value="ECO:0007669"/>
    <property type="project" value="UniProtKB-SubCell"/>
</dbReference>
<dbReference type="EC" id="2.7.1.90" evidence="8"/>
<feature type="domain" description="Phosphofructokinase" evidence="9">
    <location>
        <begin position="10"/>
        <end position="336"/>
    </location>
</feature>
<feature type="active site" description="Proton acceptor" evidence="8">
    <location>
        <position position="143"/>
    </location>
</feature>
<evidence type="ECO:0000259" key="9">
    <source>
        <dbReference type="Pfam" id="PF00365"/>
    </source>
</evidence>
<dbReference type="InterPro" id="IPR035966">
    <property type="entry name" value="PKF_sf"/>
</dbReference>
<comment type="function">
    <text evidence="2 8">Catalyzes the phosphorylation of D-fructose 6-phosphate, the first committing step of glycolysis. Uses inorganic phosphate (PPi) as phosphoryl donor instead of ATP like common ATP-dependent phosphofructokinases (ATP-PFKs), which renders the reaction reversible, and can thus function both in glycolysis and gluconeogenesis. Consistently, PPi-PFK can replace the enzymes of both the forward (ATP-PFK) and reverse (fructose-bisphosphatase (FBPase)) reactions.</text>
</comment>
<dbReference type="Gene3D" id="3.40.50.460">
    <property type="entry name" value="Phosphofructokinase domain"/>
    <property type="match status" value="1"/>
</dbReference>
<evidence type="ECO:0000256" key="2">
    <source>
        <dbReference type="ARBA" id="ARBA00003138"/>
    </source>
</evidence>
<evidence type="ECO:0000313" key="11">
    <source>
        <dbReference type="Proteomes" id="UP000442694"/>
    </source>
</evidence>
<dbReference type="PANTHER" id="PTHR45770">
    <property type="entry name" value="ATP-DEPENDENT 6-PHOSPHOFRUCTOKINASE 1"/>
    <property type="match status" value="1"/>
</dbReference>
<feature type="binding site" evidence="8">
    <location>
        <begin position="309"/>
        <end position="312"/>
    </location>
    <ligand>
        <name>substrate</name>
    </ligand>
</feature>
<dbReference type="HAMAP" id="MF_01978">
    <property type="entry name" value="Phosphofructokinase_II_B2"/>
    <property type="match status" value="1"/>
</dbReference>
<comment type="subcellular location">
    <subcellularLocation>
        <location evidence="8">Cytoplasm</location>
    </subcellularLocation>
</comment>
<keyword evidence="4 8" id="KW-0479">Metal-binding</keyword>
<protein>
    <recommendedName>
        <fullName evidence="8">Pyrophosphate--fructose 6-phosphate 1-phosphotransferase</fullName>
        <ecNumber evidence="8">2.7.1.90</ecNumber>
    </recommendedName>
    <alternativeName>
        <fullName evidence="8">6-phosphofructokinase, pyrophosphate dependent</fullName>
    </alternativeName>
    <alternativeName>
        <fullName evidence="8">PPi-dependent phosphofructokinase</fullName>
        <shortName evidence="8">PPi-PFK</shortName>
    </alternativeName>
    <alternativeName>
        <fullName evidence="8">Pyrophosphate-dependent 6-phosphofructose-1-kinase</fullName>
    </alternativeName>
</protein>
<dbReference type="PIRSF" id="PIRSF036483">
    <property type="entry name" value="PFK_XF0274"/>
    <property type="match status" value="1"/>
</dbReference>
<comment type="catalytic activity">
    <reaction evidence="7 8">
        <text>beta-D-fructose 6-phosphate + diphosphate = beta-D-fructose 1,6-bisphosphate + phosphate + H(+)</text>
        <dbReference type="Rhea" id="RHEA:13613"/>
        <dbReference type="ChEBI" id="CHEBI:15378"/>
        <dbReference type="ChEBI" id="CHEBI:32966"/>
        <dbReference type="ChEBI" id="CHEBI:33019"/>
        <dbReference type="ChEBI" id="CHEBI:43474"/>
        <dbReference type="ChEBI" id="CHEBI:57634"/>
        <dbReference type="EC" id="2.7.1.90"/>
    </reaction>
</comment>
<dbReference type="SUPFAM" id="SSF53784">
    <property type="entry name" value="Phosphofructokinase"/>
    <property type="match status" value="1"/>
</dbReference>
<dbReference type="InterPro" id="IPR000023">
    <property type="entry name" value="Phosphofructokinase_dom"/>
</dbReference>
<comment type="pathway">
    <text evidence="8">Carbohydrate degradation; glycolysis; D-glyceraldehyde 3-phosphate and glycerone phosphate from D-glucose: step 3/4.</text>
</comment>
<keyword evidence="8" id="KW-0963">Cytoplasm</keyword>
<evidence type="ECO:0000313" key="10">
    <source>
        <dbReference type="EMBL" id="KAB8033193.1"/>
    </source>
</evidence>
<evidence type="ECO:0000256" key="5">
    <source>
        <dbReference type="ARBA" id="ARBA00022777"/>
    </source>
</evidence>
<dbReference type="PRINTS" id="PR00476">
    <property type="entry name" value="PHFRCTKINASE"/>
</dbReference>
<keyword evidence="3 8" id="KW-0808">Transferase</keyword>
<keyword evidence="5 8" id="KW-0418">Kinase</keyword>
<keyword evidence="11" id="KW-1185">Reference proteome</keyword>